<dbReference type="Pfam" id="PF01368">
    <property type="entry name" value="DHH"/>
    <property type="match status" value="1"/>
</dbReference>
<protein>
    <recommendedName>
        <fullName evidence="4">Phosphoesterase, RecJ domain protein</fullName>
    </recommendedName>
</protein>
<feature type="domain" description="DDH" evidence="1">
    <location>
        <begin position="19"/>
        <end position="160"/>
    </location>
</feature>
<dbReference type="Pfam" id="PF02272">
    <property type="entry name" value="DHHA1"/>
    <property type="match status" value="1"/>
</dbReference>
<dbReference type="EMBL" id="DTBQ01000067">
    <property type="protein sequence ID" value="HGM46578.1"/>
    <property type="molecule type" value="Genomic_DNA"/>
</dbReference>
<gene>
    <name evidence="3" type="ORF">ENU21_02335</name>
</gene>
<dbReference type="InterPro" id="IPR001667">
    <property type="entry name" value="DDH_dom"/>
</dbReference>
<organism evidence="3">
    <name type="scientific">Thermofilum pendens</name>
    <dbReference type="NCBI Taxonomy" id="2269"/>
    <lineage>
        <taxon>Archaea</taxon>
        <taxon>Thermoproteota</taxon>
        <taxon>Thermoprotei</taxon>
        <taxon>Thermofilales</taxon>
        <taxon>Thermofilaceae</taxon>
        <taxon>Thermofilum</taxon>
    </lineage>
</organism>
<dbReference type="PANTHER" id="PTHR47618">
    <property type="entry name" value="BIFUNCTIONAL OLIGORIBONUCLEASE AND PAP PHOSPHATASE NRNA"/>
    <property type="match status" value="1"/>
</dbReference>
<accession>A0A7C4D4N6</accession>
<reference evidence="3" key="1">
    <citation type="journal article" date="2020" name="mSystems">
        <title>Genome- and Community-Level Interaction Insights into Carbon Utilization and Element Cycling Functions of Hydrothermarchaeota in Hydrothermal Sediment.</title>
        <authorList>
            <person name="Zhou Z."/>
            <person name="Liu Y."/>
            <person name="Xu W."/>
            <person name="Pan J."/>
            <person name="Luo Z.H."/>
            <person name="Li M."/>
        </authorList>
    </citation>
    <scope>NUCLEOTIDE SEQUENCE</scope>
    <source>
        <strain evidence="3">SpSt-649</strain>
    </source>
</reference>
<evidence type="ECO:0000313" key="3">
    <source>
        <dbReference type="EMBL" id="HGM46578.1"/>
    </source>
</evidence>
<evidence type="ECO:0000259" key="2">
    <source>
        <dbReference type="Pfam" id="PF02272"/>
    </source>
</evidence>
<sequence>MTAMNILRYLSGLPSAEEILIVTHVNADPDAVATALVVKSVLEGRGFRAKTCFPEGPSKLSKELLAKLEVAYRNDCSCAARRVIVCDTSNESMLAGAAECLKNAEIVIIDHHEPGGLIHRASTAVVDTKEVAATVIAVELAKLAGVGLEPKLATLALAGILYDSKRFSLVTPRALRAAAWLLESGGSYEAALLHPEEELEYSERIARLKAAQRAMIIDICGTVVALTEVSAYEASAARALVALGADLAFVLGGKGELRVSARASERVLDAGLSIAEIAKRVAASLGGEGGGHKGAGGVKIRDEKSRSEVLRALASEVVGELMALCREER</sequence>
<dbReference type="GO" id="GO:0003676">
    <property type="term" value="F:nucleic acid binding"/>
    <property type="evidence" value="ECO:0007669"/>
    <property type="project" value="InterPro"/>
</dbReference>
<name>A0A7C4D4N6_THEPE</name>
<feature type="domain" description="DHHA1" evidence="2">
    <location>
        <begin position="253"/>
        <end position="316"/>
    </location>
</feature>
<dbReference type="AlphaFoldDB" id="A0A7C4D4N6"/>
<dbReference type="Gene3D" id="3.90.1640.10">
    <property type="entry name" value="inorganic pyrophosphatase (n-terminal core)"/>
    <property type="match status" value="1"/>
</dbReference>
<dbReference type="SUPFAM" id="SSF64182">
    <property type="entry name" value="DHH phosphoesterases"/>
    <property type="match status" value="1"/>
</dbReference>
<dbReference type="InterPro" id="IPR038763">
    <property type="entry name" value="DHH_sf"/>
</dbReference>
<evidence type="ECO:0008006" key="4">
    <source>
        <dbReference type="Google" id="ProtNLM"/>
    </source>
</evidence>
<comment type="caution">
    <text evidence="3">The sequence shown here is derived from an EMBL/GenBank/DDBJ whole genome shotgun (WGS) entry which is preliminary data.</text>
</comment>
<dbReference type="InterPro" id="IPR051319">
    <property type="entry name" value="Oligoribo/pAp-PDE_c-di-AMP_PDE"/>
</dbReference>
<dbReference type="PANTHER" id="PTHR47618:SF1">
    <property type="entry name" value="BIFUNCTIONAL OLIGORIBONUCLEASE AND PAP PHOSPHATASE NRNA"/>
    <property type="match status" value="1"/>
</dbReference>
<proteinExistence type="predicted"/>
<dbReference type="InterPro" id="IPR003156">
    <property type="entry name" value="DHHA1_dom"/>
</dbReference>
<evidence type="ECO:0000259" key="1">
    <source>
        <dbReference type="Pfam" id="PF01368"/>
    </source>
</evidence>